<protein>
    <recommendedName>
        <fullName evidence="4">HAMP domain-containing protein</fullName>
    </recommendedName>
</protein>
<sequence>MTQPDSKIKPLSERRSVKNIIIHRPMQREFTLIAIALMMISAVMVNFLIQYTLNEVISNNISGFGRVGGYNILSDVSFDLIVRVTLVMFVTILTVALFGIFFLHRVAGPVYRFHQIFLQMSRRGEIPQDVALRQKDFFKDTATELNSVFKTLRQRRSVIRQAEEQMEALSRIQNPAEIQQRIKEIQKILREASL</sequence>
<organism evidence="2 3">
    <name type="scientific">Candidatus Abzuiibacterium crystallinum</name>
    <dbReference type="NCBI Taxonomy" id="1974748"/>
    <lineage>
        <taxon>Bacteria</taxon>
        <taxon>Pseudomonadati</taxon>
        <taxon>Candidatus Omnitrophota</taxon>
        <taxon>Candidatus Abzuiibacterium</taxon>
    </lineage>
</organism>
<keyword evidence="1" id="KW-0812">Transmembrane</keyword>
<feature type="transmembrane region" description="Helical" evidence="1">
    <location>
        <begin position="80"/>
        <end position="103"/>
    </location>
</feature>
<keyword evidence="1" id="KW-0472">Membrane</keyword>
<reference evidence="2 3" key="1">
    <citation type="submission" date="2017-09" db="EMBL/GenBank/DDBJ databases">
        <title>Depth-based differentiation of microbial function through sediment-hosted aquifers and enrichment of novel symbionts in the deep terrestrial subsurface.</title>
        <authorList>
            <person name="Probst A.J."/>
            <person name="Ladd B."/>
            <person name="Jarett J.K."/>
            <person name="Geller-Mcgrath D.E."/>
            <person name="Sieber C.M."/>
            <person name="Emerson J.B."/>
            <person name="Anantharaman K."/>
            <person name="Thomas B.C."/>
            <person name="Malmstrom R."/>
            <person name="Stieglmeier M."/>
            <person name="Klingl A."/>
            <person name="Woyke T."/>
            <person name="Ryan C.M."/>
            <person name="Banfield J.F."/>
        </authorList>
    </citation>
    <scope>NUCLEOTIDE SEQUENCE [LARGE SCALE GENOMIC DNA]</scope>
    <source>
        <strain evidence="2">CG11_big_fil_rev_8_21_14_0_20_45_26</strain>
    </source>
</reference>
<evidence type="ECO:0000313" key="2">
    <source>
        <dbReference type="EMBL" id="PIQ86365.1"/>
    </source>
</evidence>
<comment type="caution">
    <text evidence="2">The sequence shown here is derived from an EMBL/GenBank/DDBJ whole genome shotgun (WGS) entry which is preliminary data.</text>
</comment>
<evidence type="ECO:0008006" key="4">
    <source>
        <dbReference type="Google" id="ProtNLM"/>
    </source>
</evidence>
<accession>A0A2H0LS89</accession>
<keyword evidence="1" id="KW-1133">Transmembrane helix</keyword>
<proteinExistence type="predicted"/>
<dbReference type="EMBL" id="PCVY01000045">
    <property type="protein sequence ID" value="PIQ86365.1"/>
    <property type="molecule type" value="Genomic_DNA"/>
</dbReference>
<dbReference type="AlphaFoldDB" id="A0A2H0LS89"/>
<feature type="transmembrane region" description="Helical" evidence="1">
    <location>
        <begin position="30"/>
        <end position="49"/>
    </location>
</feature>
<dbReference type="Proteomes" id="UP000230859">
    <property type="component" value="Unassembled WGS sequence"/>
</dbReference>
<evidence type="ECO:0000256" key="1">
    <source>
        <dbReference type="SAM" id="Phobius"/>
    </source>
</evidence>
<name>A0A2H0LS89_9BACT</name>
<gene>
    <name evidence="2" type="ORF">COV74_05055</name>
</gene>
<evidence type="ECO:0000313" key="3">
    <source>
        <dbReference type="Proteomes" id="UP000230859"/>
    </source>
</evidence>